<evidence type="ECO:0000256" key="5">
    <source>
        <dbReference type="ARBA" id="ARBA00023267"/>
    </source>
</evidence>
<comment type="cofactor">
    <cofactor evidence="1">
        <name>biotin</name>
        <dbReference type="ChEBI" id="CHEBI:57586"/>
    </cofactor>
</comment>
<evidence type="ECO:0000256" key="4">
    <source>
        <dbReference type="ARBA" id="ARBA00022840"/>
    </source>
</evidence>
<organism evidence="10 11">
    <name type="scientific">Kordiimonas lipolytica</name>
    <dbReference type="NCBI Taxonomy" id="1662421"/>
    <lineage>
        <taxon>Bacteria</taxon>
        <taxon>Pseudomonadati</taxon>
        <taxon>Pseudomonadota</taxon>
        <taxon>Alphaproteobacteria</taxon>
        <taxon>Kordiimonadales</taxon>
        <taxon>Kordiimonadaceae</taxon>
        <taxon>Kordiimonas</taxon>
    </lineage>
</organism>
<dbReference type="InterPro" id="IPR011054">
    <property type="entry name" value="Rudment_hybrid_motif"/>
</dbReference>
<feature type="domain" description="Biotin carboxylation" evidence="9">
    <location>
        <begin position="1"/>
        <end position="446"/>
    </location>
</feature>
<dbReference type="PROSITE" id="PS50979">
    <property type="entry name" value="BC"/>
    <property type="match status" value="1"/>
</dbReference>
<evidence type="ECO:0000259" key="9">
    <source>
        <dbReference type="PROSITE" id="PS50979"/>
    </source>
</evidence>
<feature type="domain" description="ATP-grasp" evidence="8">
    <location>
        <begin position="120"/>
        <end position="317"/>
    </location>
</feature>
<dbReference type="Gene3D" id="2.40.50.100">
    <property type="match status" value="1"/>
</dbReference>
<evidence type="ECO:0000256" key="3">
    <source>
        <dbReference type="ARBA" id="ARBA00022741"/>
    </source>
</evidence>
<keyword evidence="3 6" id="KW-0547">Nucleotide-binding</keyword>
<dbReference type="InterPro" id="IPR011764">
    <property type="entry name" value="Biotin_carboxylation_dom"/>
</dbReference>
<dbReference type="InterPro" id="IPR005479">
    <property type="entry name" value="CPAse_ATP-bd"/>
</dbReference>
<dbReference type="InterPro" id="IPR005481">
    <property type="entry name" value="BC-like_N"/>
</dbReference>
<name>A0ABV8U7Z5_9PROT</name>
<keyword evidence="2" id="KW-0436">Ligase</keyword>
<dbReference type="Pfam" id="PF02786">
    <property type="entry name" value="CPSase_L_D2"/>
    <property type="match status" value="1"/>
</dbReference>
<dbReference type="PANTHER" id="PTHR18866:SF33">
    <property type="entry name" value="METHYLCROTONOYL-COA CARBOXYLASE SUBUNIT ALPHA, MITOCHONDRIAL-RELATED"/>
    <property type="match status" value="1"/>
</dbReference>
<dbReference type="PROSITE" id="PS00188">
    <property type="entry name" value="BIOTIN"/>
    <property type="match status" value="1"/>
</dbReference>
<dbReference type="EMBL" id="JBHSCR010000003">
    <property type="protein sequence ID" value="MFC4347332.1"/>
    <property type="molecule type" value="Genomic_DNA"/>
</dbReference>
<proteinExistence type="predicted"/>
<evidence type="ECO:0000256" key="2">
    <source>
        <dbReference type="ARBA" id="ARBA00022598"/>
    </source>
</evidence>
<dbReference type="RefSeq" id="WP_156432073.1">
    <property type="nucleotide sequence ID" value="NZ_JBHSCR010000003.1"/>
</dbReference>
<evidence type="ECO:0000313" key="11">
    <source>
        <dbReference type="Proteomes" id="UP001595776"/>
    </source>
</evidence>
<accession>A0ABV8U7Z5</accession>
<dbReference type="Pfam" id="PF02785">
    <property type="entry name" value="Biotin_carb_C"/>
    <property type="match status" value="1"/>
</dbReference>
<dbReference type="InterPro" id="IPR011761">
    <property type="entry name" value="ATP-grasp"/>
</dbReference>
<evidence type="ECO:0000256" key="6">
    <source>
        <dbReference type="PROSITE-ProRule" id="PRU00409"/>
    </source>
</evidence>
<dbReference type="Pfam" id="PF00289">
    <property type="entry name" value="Biotin_carb_N"/>
    <property type="match status" value="1"/>
</dbReference>
<dbReference type="PROSITE" id="PS50975">
    <property type="entry name" value="ATP_GRASP"/>
    <property type="match status" value="1"/>
</dbReference>
<dbReference type="PANTHER" id="PTHR18866">
    <property type="entry name" value="CARBOXYLASE:PYRUVATE/ACETYL-COA/PROPIONYL-COA CARBOXYLASE"/>
    <property type="match status" value="1"/>
</dbReference>
<protein>
    <submittedName>
        <fullName evidence="10">Acetyl/propionyl/methylcrotonyl-CoA carboxylase subunit alpha</fullName>
    </submittedName>
</protein>
<dbReference type="Pfam" id="PF00364">
    <property type="entry name" value="Biotin_lipoyl"/>
    <property type="match status" value="1"/>
</dbReference>
<feature type="domain" description="Lipoyl-binding" evidence="7">
    <location>
        <begin position="570"/>
        <end position="645"/>
    </location>
</feature>
<dbReference type="InterPro" id="IPR050856">
    <property type="entry name" value="Biotin_carboxylase_complex"/>
</dbReference>
<evidence type="ECO:0000256" key="1">
    <source>
        <dbReference type="ARBA" id="ARBA00001953"/>
    </source>
</evidence>
<dbReference type="SUPFAM" id="SSF51246">
    <property type="entry name" value="Rudiment single hybrid motif"/>
    <property type="match status" value="1"/>
</dbReference>
<dbReference type="PROSITE" id="PS00867">
    <property type="entry name" value="CPSASE_2"/>
    <property type="match status" value="1"/>
</dbReference>
<dbReference type="InterPro" id="IPR000089">
    <property type="entry name" value="Biotin_lipoyl"/>
</dbReference>
<dbReference type="SMART" id="SM00878">
    <property type="entry name" value="Biotin_carb_C"/>
    <property type="match status" value="1"/>
</dbReference>
<dbReference type="InterPro" id="IPR016185">
    <property type="entry name" value="PreATP-grasp_dom_sf"/>
</dbReference>
<keyword evidence="11" id="KW-1185">Reference proteome</keyword>
<comment type="caution">
    <text evidence="10">The sequence shown here is derived from an EMBL/GenBank/DDBJ whole genome shotgun (WGS) entry which is preliminary data.</text>
</comment>
<dbReference type="SUPFAM" id="SSF56059">
    <property type="entry name" value="Glutathione synthetase ATP-binding domain-like"/>
    <property type="match status" value="1"/>
</dbReference>
<dbReference type="Gene3D" id="3.30.470.20">
    <property type="entry name" value="ATP-grasp fold, B domain"/>
    <property type="match status" value="1"/>
</dbReference>
<dbReference type="Proteomes" id="UP001595776">
    <property type="component" value="Unassembled WGS sequence"/>
</dbReference>
<dbReference type="PROSITE" id="PS50968">
    <property type="entry name" value="BIOTINYL_LIPOYL"/>
    <property type="match status" value="1"/>
</dbReference>
<keyword evidence="4 6" id="KW-0067">ATP-binding</keyword>
<evidence type="ECO:0000259" key="8">
    <source>
        <dbReference type="PROSITE" id="PS50975"/>
    </source>
</evidence>
<dbReference type="InterPro" id="IPR011053">
    <property type="entry name" value="Single_hybrid_motif"/>
</dbReference>
<evidence type="ECO:0000313" key="10">
    <source>
        <dbReference type="EMBL" id="MFC4347332.1"/>
    </source>
</evidence>
<dbReference type="CDD" id="cd06850">
    <property type="entry name" value="biotinyl_domain"/>
    <property type="match status" value="1"/>
</dbReference>
<gene>
    <name evidence="10" type="ORF">ACFO5Q_05700</name>
</gene>
<evidence type="ECO:0000259" key="7">
    <source>
        <dbReference type="PROSITE" id="PS50968"/>
    </source>
</evidence>
<dbReference type="SUPFAM" id="SSF52440">
    <property type="entry name" value="PreATP-grasp domain"/>
    <property type="match status" value="1"/>
</dbReference>
<dbReference type="SUPFAM" id="SSF51230">
    <property type="entry name" value="Single hybrid motif"/>
    <property type="match status" value="1"/>
</dbReference>
<reference evidence="11" key="1">
    <citation type="journal article" date="2019" name="Int. J. Syst. Evol. Microbiol.">
        <title>The Global Catalogue of Microorganisms (GCM) 10K type strain sequencing project: providing services to taxonomists for standard genome sequencing and annotation.</title>
        <authorList>
            <consortium name="The Broad Institute Genomics Platform"/>
            <consortium name="The Broad Institute Genome Sequencing Center for Infectious Disease"/>
            <person name="Wu L."/>
            <person name="Ma J."/>
        </authorList>
    </citation>
    <scope>NUCLEOTIDE SEQUENCE [LARGE SCALE GENOMIC DNA]</scope>
    <source>
        <strain evidence="11">CGMCC 1.15304</strain>
    </source>
</reference>
<dbReference type="InterPro" id="IPR001882">
    <property type="entry name" value="Biotin_BS"/>
</dbReference>
<sequence length="650" mass="69281">MIRRLLIANRGEIACRIIGTARAMGIETVAVYSDADTCAQHVKMADRAVHIGPSPVKDSYLKIDAIIAAARETEADAIHPGYGFLSENAAFAKAVADAGITFVGPSADVIAQMGDKRTARGIADKAGVPTVPGYDGADADDALLLKEAKRIGTPLMIKATAGGGGRGLRRVDDLKGFTEALESARREAGSAFGDSGIILERMIAEARHVEVQVLGDTHGNVIHLFERDCSSQRRHQKVIEEAPCATITSETRTGLTDAAVKLAKAVGYTGAGTVEFLVDEDGAFYFLEMNTRLQVEHPVTELVTGIDLVAEQLRVASGEALSVSQDDITLSGHAIEARLYAEDPAQSFMPQTGTLGALDIPIGEGCRLDSGVVAGDTVSPYYDPMLAKLIAHGKTREEARNRLSVMLSESRIAGMATNKAWLAYLLNDEPFRSGTMRTHTLDHATPFIPLPPETQALTLALLLQGAALKASPMAALAGWRTHAGNYTRRVFEVDGTRVPVEVRQSRTATGWEITASTTDKTRSTLFDGETFTYKGEKLRVAHARNGDQHSADFGRWHIAGRDVTHAPASRATAGGTGRLTAPMDGQIVAVQVEKGALVKSGDLICVIEAMKMEHHIRADMDGTIEELSASIGAQVKSRAPLATIISGDTA</sequence>
<keyword evidence="5" id="KW-0092">Biotin</keyword>
<dbReference type="InterPro" id="IPR005482">
    <property type="entry name" value="Biotin_COase_C"/>
</dbReference>
<dbReference type="NCBIfam" id="NF006367">
    <property type="entry name" value="PRK08591.1"/>
    <property type="match status" value="1"/>
</dbReference>